<dbReference type="SUPFAM" id="SSF57667">
    <property type="entry name" value="beta-beta-alpha zinc fingers"/>
    <property type="match status" value="1"/>
</dbReference>
<dbReference type="FunFam" id="3.30.160.60:FF:000125">
    <property type="entry name" value="Putative zinc finger protein 143"/>
    <property type="match status" value="1"/>
</dbReference>
<reference evidence="10" key="1">
    <citation type="submission" date="2023-11" db="EMBL/GenBank/DDBJ databases">
        <authorList>
            <person name="De Vega J J."/>
            <person name="De Vega J J."/>
        </authorList>
    </citation>
    <scope>NUCLEOTIDE SEQUENCE</scope>
</reference>
<dbReference type="PANTHER" id="PTHR14003">
    <property type="entry name" value="TRANSCRIPTIONAL REPRESSOR PROTEIN YY"/>
    <property type="match status" value="1"/>
</dbReference>
<evidence type="ECO:0000313" key="11">
    <source>
        <dbReference type="Proteomes" id="UP001295794"/>
    </source>
</evidence>
<feature type="domain" description="C2H2-type" evidence="7">
    <location>
        <begin position="500"/>
        <end position="524"/>
    </location>
</feature>
<keyword evidence="2" id="KW-0677">Repeat</keyword>
<evidence type="ECO:0000313" key="10">
    <source>
        <dbReference type="EMBL" id="CAK5283751.1"/>
    </source>
</evidence>
<dbReference type="EMBL" id="CAVNYO010000397">
    <property type="protein sequence ID" value="CAK5273484.1"/>
    <property type="molecule type" value="Genomic_DNA"/>
</dbReference>
<dbReference type="InterPro" id="IPR013087">
    <property type="entry name" value="Znf_C2H2_type"/>
</dbReference>
<dbReference type="SMART" id="SM00355">
    <property type="entry name" value="ZnF_C2H2"/>
    <property type="match status" value="2"/>
</dbReference>
<evidence type="ECO:0000256" key="4">
    <source>
        <dbReference type="ARBA" id="ARBA00022833"/>
    </source>
</evidence>
<dbReference type="EMBL" id="CAVNYO010000473">
    <property type="protein sequence ID" value="CAK5283751.1"/>
    <property type="molecule type" value="Genomic_DNA"/>
</dbReference>
<evidence type="ECO:0000256" key="6">
    <source>
        <dbReference type="SAM" id="MobiDB-lite"/>
    </source>
</evidence>
<dbReference type="GO" id="GO:0031519">
    <property type="term" value="C:PcG protein complex"/>
    <property type="evidence" value="ECO:0007669"/>
    <property type="project" value="TreeGrafter"/>
</dbReference>
<feature type="compositionally biased region" description="Low complexity" evidence="6">
    <location>
        <begin position="148"/>
        <end position="166"/>
    </location>
</feature>
<dbReference type="PROSITE" id="PS00028">
    <property type="entry name" value="ZINC_FINGER_C2H2_1"/>
    <property type="match status" value="2"/>
</dbReference>
<evidence type="ECO:0000313" key="9">
    <source>
        <dbReference type="EMBL" id="CAK5283668.1"/>
    </source>
</evidence>
<evidence type="ECO:0000256" key="3">
    <source>
        <dbReference type="ARBA" id="ARBA00022771"/>
    </source>
</evidence>
<dbReference type="Pfam" id="PF00096">
    <property type="entry name" value="zf-C2H2"/>
    <property type="match status" value="2"/>
</dbReference>
<evidence type="ECO:0000313" key="8">
    <source>
        <dbReference type="EMBL" id="CAK5273484.1"/>
    </source>
</evidence>
<dbReference type="GO" id="GO:0000978">
    <property type="term" value="F:RNA polymerase II cis-regulatory region sequence-specific DNA binding"/>
    <property type="evidence" value="ECO:0007669"/>
    <property type="project" value="TreeGrafter"/>
</dbReference>
<evidence type="ECO:0000256" key="5">
    <source>
        <dbReference type="PROSITE-ProRule" id="PRU00042"/>
    </source>
</evidence>
<evidence type="ECO:0000259" key="7">
    <source>
        <dbReference type="PROSITE" id="PS50157"/>
    </source>
</evidence>
<dbReference type="EMBL" id="CAVNYO010000471">
    <property type="protein sequence ID" value="CAK5283668.1"/>
    <property type="molecule type" value="Genomic_DNA"/>
</dbReference>
<evidence type="ECO:0000256" key="2">
    <source>
        <dbReference type="ARBA" id="ARBA00022737"/>
    </source>
</evidence>
<dbReference type="PROSITE" id="PS50157">
    <property type="entry name" value="ZINC_FINGER_C2H2_2"/>
    <property type="match status" value="2"/>
</dbReference>
<dbReference type="Gene3D" id="3.30.160.60">
    <property type="entry name" value="Classic Zinc Finger"/>
    <property type="match status" value="2"/>
</dbReference>
<dbReference type="InterPro" id="IPR036236">
    <property type="entry name" value="Znf_C2H2_sf"/>
</dbReference>
<dbReference type="GO" id="GO:0000981">
    <property type="term" value="F:DNA-binding transcription factor activity, RNA polymerase II-specific"/>
    <property type="evidence" value="ECO:0007669"/>
    <property type="project" value="UniProtKB-ARBA"/>
</dbReference>
<protein>
    <recommendedName>
        <fullName evidence="7">C2H2-type domain-containing protein</fullName>
    </recommendedName>
</protein>
<feature type="region of interest" description="Disordered" evidence="6">
    <location>
        <begin position="295"/>
        <end position="321"/>
    </location>
</feature>
<proteinExistence type="predicted"/>
<dbReference type="GO" id="GO:0008270">
    <property type="term" value="F:zinc ion binding"/>
    <property type="evidence" value="ECO:0007669"/>
    <property type="project" value="UniProtKB-KW"/>
</dbReference>
<comment type="caution">
    <text evidence="10">The sequence shown here is derived from an EMBL/GenBank/DDBJ whole genome shotgun (WGS) entry which is preliminary data.</text>
</comment>
<sequence length="528" mass="57210">MHSPLLHQVSSLRDSLARVDQYGPPSRSAGQTAYSLHPRAPSGAIPLSSLMGSSAGSGTLLASTLLDIPSSSSLHASAAEPASNSLTKSEQDLAQYLATTNQAEHGDHGLSREPTLMATLSGDWSTQLDFYDRAAYMAWNEGTEAPVSDNHSSSSQTRSSDSASGSEIFRPFNSRGEYVLESSYLVARRASETWSASSRSSSDSQHRHSALPYALHSSVLHTEGNSGPVRYQASNMNRSPFAETRSLPSSPHVTPQLEMAYPDGGHMFVSMADLTGPPHQDLPTVAQPIMRRTTRPPPQVLELSGSAPKRKAEEEEEADLEAKHRCLPKRGRLNQARRRRNAGSAAEALRVVTELATGNGTESISTFSASPRVDAASFSSSNFAHQSDVSALPAQYFTHDSISDFSLSFPSMMGISEPTHIAADRPAQCNNRRRPASMPLPVPVPNLIKKSRGRHVPAVPDINAPPRSFICQVVGCGKSFVRGEHLKRHVRSIHTYDRPWICPSEGCGKTFSRRDNLAQHARVHLPLS</sequence>
<gene>
    <name evidence="8" type="ORF">MYCIT1_LOCUS20015</name>
    <name evidence="9" type="ORF">MYCIT1_LOCUS36380</name>
    <name evidence="10" type="ORF">MYCIT1_LOCUS36537</name>
</gene>
<keyword evidence="4" id="KW-0862">Zinc</keyword>
<keyword evidence="1" id="KW-0479">Metal-binding</keyword>
<name>A0AAD2Q778_9AGAR</name>
<keyword evidence="11" id="KW-1185">Reference proteome</keyword>
<dbReference type="Proteomes" id="UP001295794">
    <property type="component" value="Unassembled WGS sequence"/>
</dbReference>
<feature type="region of interest" description="Disordered" evidence="6">
    <location>
        <begin position="144"/>
        <end position="167"/>
    </location>
</feature>
<dbReference type="GO" id="GO:0005667">
    <property type="term" value="C:transcription regulator complex"/>
    <property type="evidence" value="ECO:0007669"/>
    <property type="project" value="TreeGrafter"/>
</dbReference>
<dbReference type="PANTHER" id="PTHR14003:SF19">
    <property type="entry name" value="YY2 TRANSCRIPTION FACTOR"/>
    <property type="match status" value="1"/>
</dbReference>
<accession>A0AAD2Q778</accession>
<feature type="domain" description="C2H2-type" evidence="7">
    <location>
        <begin position="469"/>
        <end position="499"/>
    </location>
</feature>
<keyword evidence="3 5" id="KW-0863">Zinc-finger</keyword>
<dbReference type="GO" id="GO:0000785">
    <property type="term" value="C:chromatin"/>
    <property type="evidence" value="ECO:0007669"/>
    <property type="project" value="TreeGrafter"/>
</dbReference>
<organism evidence="10 11">
    <name type="scientific">Mycena citricolor</name>
    <dbReference type="NCBI Taxonomy" id="2018698"/>
    <lineage>
        <taxon>Eukaryota</taxon>
        <taxon>Fungi</taxon>
        <taxon>Dikarya</taxon>
        <taxon>Basidiomycota</taxon>
        <taxon>Agaricomycotina</taxon>
        <taxon>Agaricomycetes</taxon>
        <taxon>Agaricomycetidae</taxon>
        <taxon>Agaricales</taxon>
        <taxon>Marasmiineae</taxon>
        <taxon>Mycenaceae</taxon>
        <taxon>Mycena</taxon>
    </lineage>
</organism>
<dbReference type="AlphaFoldDB" id="A0AAD2Q778"/>
<evidence type="ECO:0000256" key="1">
    <source>
        <dbReference type="ARBA" id="ARBA00022723"/>
    </source>
</evidence>